<dbReference type="AlphaFoldDB" id="A0A445MY00"/>
<dbReference type="InterPro" id="IPR011004">
    <property type="entry name" value="Trimer_LpxA-like_sf"/>
</dbReference>
<dbReference type="GO" id="GO:0016746">
    <property type="term" value="F:acyltransferase activity"/>
    <property type="evidence" value="ECO:0007669"/>
    <property type="project" value="UniProtKB-KW"/>
</dbReference>
<evidence type="ECO:0000259" key="3">
    <source>
        <dbReference type="Pfam" id="PF25087"/>
    </source>
</evidence>
<keyword evidence="2" id="KW-0012">Acyltransferase</keyword>
<dbReference type="PANTHER" id="PTHR43584">
    <property type="entry name" value="NUCLEOTIDYL TRANSFERASE"/>
    <property type="match status" value="1"/>
</dbReference>
<dbReference type="PANTHER" id="PTHR43584:SF8">
    <property type="entry name" value="N-ACETYLMURAMATE ALPHA-1-PHOSPHATE URIDYLYLTRANSFERASE"/>
    <property type="match status" value="1"/>
</dbReference>
<evidence type="ECO:0000256" key="1">
    <source>
        <dbReference type="ARBA" id="ARBA00022679"/>
    </source>
</evidence>
<reference evidence="4" key="1">
    <citation type="submission" date="2018-01" db="EMBL/GenBank/DDBJ databases">
        <authorList>
            <person name="Regsiter A."/>
            <person name="William W."/>
        </authorList>
    </citation>
    <scope>NUCLEOTIDE SEQUENCE</scope>
    <source>
        <strain evidence="4">TRIP AH-1</strain>
    </source>
</reference>
<dbReference type="EMBL" id="OJIN01000135">
    <property type="protein sequence ID" value="SPD74252.1"/>
    <property type="molecule type" value="Genomic_DNA"/>
</dbReference>
<accession>A0A445MY00</accession>
<evidence type="ECO:0000256" key="2">
    <source>
        <dbReference type="ARBA" id="ARBA00023315"/>
    </source>
</evidence>
<dbReference type="InterPro" id="IPR056729">
    <property type="entry name" value="GMPPB_C"/>
</dbReference>
<dbReference type="GO" id="GO:0016779">
    <property type="term" value="F:nucleotidyltransferase activity"/>
    <property type="evidence" value="ECO:0007669"/>
    <property type="project" value="UniProtKB-ARBA"/>
</dbReference>
<keyword evidence="1" id="KW-0808">Transferase</keyword>
<name>A0A445MY00_9BACT</name>
<dbReference type="Gene3D" id="2.160.10.10">
    <property type="entry name" value="Hexapeptide repeat proteins"/>
    <property type="match status" value="1"/>
</dbReference>
<organism evidence="4">
    <name type="scientific">uncultured Desulfobacterium sp</name>
    <dbReference type="NCBI Taxonomy" id="201089"/>
    <lineage>
        <taxon>Bacteria</taxon>
        <taxon>Pseudomonadati</taxon>
        <taxon>Thermodesulfobacteriota</taxon>
        <taxon>Desulfobacteria</taxon>
        <taxon>Desulfobacterales</taxon>
        <taxon>Desulfobacteriaceae</taxon>
        <taxon>Desulfobacterium</taxon>
        <taxon>environmental samples</taxon>
    </lineage>
</organism>
<sequence length="278" mass="29993">MLLPSDFFELDGYEHKGLFAADQPVWTVLDRLKGYMESLFQDPWPLKGFEGMVENSIVIVDGAVRHDLYVRSAGKGSVRAFDGDNIVQNAAIIMQGAYLYDDRVIIGPGTVVEPGALIKGPTVVGSDTEVRQGAYMRGDCLVGNRCVVGHTTEIKSSVMLDGAKAGHFAYIGDSILGRDVNLGAGTKLANLKMIPGSIFIRDSEGNFHKTGRRKIGAILGDRTETGCNSVTSPGTLMEPGSVVFPAISVAGGYYKRGSCVMPRRGSIDIRRNIFGEER</sequence>
<dbReference type="InterPro" id="IPR050065">
    <property type="entry name" value="GlmU-like"/>
</dbReference>
<feature type="domain" description="Mannose-1-phosphate guanyltransferase C-terminal" evidence="3">
    <location>
        <begin position="118"/>
        <end position="194"/>
    </location>
</feature>
<gene>
    <name evidence="4" type="ORF">PITCH_A220019</name>
</gene>
<proteinExistence type="predicted"/>
<dbReference type="Pfam" id="PF25087">
    <property type="entry name" value="GMPPB_C"/>
    <property type="match status" value="1"/>
</dbReference>
<protein>
    <recommendedName>
        <fullName evidence="3">Mannose-1-phosphate guanyltransferase C-terminal domain-containing protein</fullName>
    </recommendedName>
</protein>
<evidence type="ECO:0000313" key="4">
    <source>
        <dbReference type="EMBL" id="SPD74252.1"/>
    </source>
</evidence>
<dbReference type="SUPFAM" id="SSF51161">
    <property type="entry name" value="Trimeric LpxA-like enzymes"/>
    <property type="match status" value="1"/>
</dbReference>